<dbReference type="InterPro" id="IPR045344">
    <property type="entry name" value="C-JID"/>
</dbReference>
<keyword evidence="2" id="KW-0677">Repeat</keyword>
<protein>
    <recommendedName>
        <fullName evidence="4">C-JID domain-containing protein</fullName>
    </recommendedName>
</protein>
<gene>
    <name evidence="5" type="ORF">RHSIM_Rhsim08G0166000</name>
</gene>
<feature type="region of interest" description="Disordered" evidence="3">
    <location>
        <begin position="300"/>
        <end position="322"/>
    </location>
</feature>
<evidence type="ECO:0000256" key="1">
    <source>
        <dbReference type="ARBA" id="ARBA00022614"/>
    </source>
</evidence>
<reference evidence="5" key="1">
    <citation type="submission" date="2019-11" db="EMBL/GenBank/DDBJ databases">
        <authorList>
            <person name="Liu Y."/>
            <person name="Hou J."/>
            <person name="Li T.-Q."/>
            <person name="Guan C.-H."/>
            <person name="Wu X."/>
            <person name="Wu H.-Z."/>
            <person name="Ling F."/>
            <person name="Zhang R."/>
            <person name="Shi X.-G."/>
            <person name="Ren J.-P."/>
            <person name="Chen E.-F."/>
            <person name="Sun J.-M."/>
        </authorList>
    </citation>
    <scope>NUCLEOTIDE SEQUENCE</scope>
    <source>
        <strain evidence="5">Adult_tree_wgs_1</strain>
        <tissue evidence="5">Leaves</tissue>
    </source>
</reference>
<dbReference type="Pfam" id="PF20160">
    <property type="entry name" value="C-JID"/>
    <property type="match status" value="1"/>
</dbReference>
<sequence length="322" mass="36518">MSILYQPGDEVPNWFQYQYRGSKFSLVVPPLETRGIMGWILRIVFRTHEKPGQRSCMYIFSKKTEGLQNENKHKTGVTYQDEDRMKLLYFPSNLTGIHLYGGDELEIEISSLDPEKTVSWLTVKKCGIKLVYEDEEHIIGCQWRIVVGPNAKRVRLVSEAHKPIGSKQISEGPKPTSQFQARSSPMNRGPHTTIPQSQAPVTVRFEEAVAACMCVVYGLKPKVHIARRLPKFLNSRKRLVECSRIRGTFDMSTEEFDGASVEGFSTSKYQDMMRDEPGLLHLGGDSFCFLMLKELDPDPNPVLPGGGRRSHQDSLLQVPSWA</sequence>
<organism evidence="5 6">
    <name type="scientific">Rhododendron simsii</name>
    <name type="common">Sims's rhododendron</name>
    <dbReference type="NCBI Taxonomy" id="118357"/>
    <lineage>
        <taxon>Eukaryota</taxon>
        <taxon>Viridiplantae</taxon>
        <taxon>Streptophyta</taxon>
        <taxon>Embryophyta</taxon>
        <taxon>Tracheophyta</taxon>
        <taxon>Spermatophyta</taxon>
        <taxon>Magnoliopsida</taxon>
        <taxon>eudicotyledons</taxon>
        <taxon>Gunneridae</taxon>
        <taxon>Pentapetalae</taxon>
        <taxon>asterids</taxon>
        <taxon>Ericales</taxon>
        <taxon>Ericaceae</taxon>
        <taxon>Ericoideae</taxon>
        <taxon>Rhodoreae</taxon>
        <taxon>Rhododendron</taxon>
    </lineage>
</organism>
<name>A0A834GKJ7_RHOSS</name>
<evidence type="ECO:0000256" key="2">
    <source>
        <dbReference type="ARBA" id="ARBA00022737"/>
    </source>
</evidence>
<dbReference type="Proteomes" id="UP000626092">
    <property type="component" value="Unassembled WGS sequence"/>
</dbReference>
<evidence type="ECO:0000313" key="6">
    <source>
        <dbReference type="Proteomes" id="UP000626092"/>
    </source>
</evidence>
<dbReference type="AlphaFoldDB" id="A0A834GKJ7"/>
<keyword evidence="6" id="KW-1185">Reference proteome</keyword>
<feature type="compositionally biased region" description="Polar residues" evidence="3">
    <location>
        <begin position="175"/>
        <end position="186"/>
    </location>
</feature>
<dbReference type="EMBL" id="WJXA01000008">
    <property type="protein sequence ID" value="KAF7134594.1"/>
    <property type="molecule type" value="Genomic_DNA"/>
</dbReference>
<evidence type="ECO:0000313" key="5">
    <source>
        <dbReference type="EMBL" id="KAF7134594.1"/>
    </source>
</evidence>
<proteinExistence type="predicted"/>
<feature type="compositionally biased region" description="Polar residues" evidence="3">
    <location>
        <begin position="313"/>
        <end position="322"/>
    </location>
</feature>
<feature type="region of interest" description="Disordered" evidence="3">
    <location>
        <begin position="165"/>
        <end position="195"/>
    </location>
</feature>
<feature type="domain" description="C-JID" evidence="4">
    <location>
        <begin position="7"/>
        <end position="136"/>
    </location>
</feature>
<accession>A0A834GKJ7</accession>
<comment type="caution">
    <text evidence="5">The sequence shown here is derived from an EMBL/GenBank/DDBJ whole genome shotgun (WGS) entry which is preliminary data.</text>
</comment>
<dbReference type="OrthoDB" id="10544798at2759"/>
<keyword evidence="1" id="KW-0433">Leucine-rich repeat</keyword>
<evidence type="ECO:0000256" key="3">
    <source>
        <dbReference type="SAM" id="MobiDB-lite"/>
    </source>
</evidence>
<evidence type="ECO:0000259" key="4">
    <source>
        <dbReference type="Pfam" id="PF20160"/>
    </source>
</evidence>